<feature type="region of interest" description="Disordered" evidence="2">
    <location>
        <begin position="27"/>
        <end position="61"/>
    </location>
</feature>
<accession>A0A9Q5HVV9</accession>
<name>A0A9Q5HVV9_SANBA</name>
<dbReference type="OrthoDB" id="419631at2759"/>
<comment type="caution">
    <text evidence="3">The sequence shown here is derived from an EMBL/GenBank/DDBJ whole genome shotgun (WGS) entry which is preliminary data.</text>
</comment>
<feature type="coiled-coil region" evidence="1">
    <location>
        <begin position="241"/>
        <end position="275"/>
    </location>
</feature>
<feature type="coiled-coil region" evidence="1">
    <location>
        <begin position="465"/>
        <end position="492"/>
    </location>
</feature>
<dbReference type="Proteomes" id="UP000757232">
    <property type="component" value="Unassembled WGS sequence"/>
</dbReference>
<evidence type="ECO:0000313" key="3">
    <source>
        <dbReference type="EMBL" id="OCB86886.1"/>
    </source>
</evidence>
<organism evidence="3 4">
    <name type="scientific">Sanghuangporus baumii</name>
    <name type="common">Phellinus baumii</name>
    <dbReference type="NCBI Taxonomy" id="108892"/>
    <lineage>
        <taxon>Eukaryota</taxon>
        <taxon>Fungi</taxon>
        <taxon>Dikarya</taxon>
        <taxon>Basidiomycota</taxon>
        <taxon>Agaricomycotina</taxon>
        <taxon>Agaricomycetes</taxon>
        <taxon>Hymenochaetales</taxon>
        <taxon>Hymenochaetaceae</taxon>
        <taxon>Sanghuangporus</taxon>
    </lineage>
</organism>
<dbReference type="AlphaFoldDB" id="A0A9Q5HVV9"/>
<evidence type="ECO:0000256" key="2">
    <source>
        <dbReference type="SAM" id="MobiDB-lite"/>
    </source>
</evidence>
<evidence type="ECO:0000256" key="1">
    <source>
        <dbReference type="SAM" id="Coils"/>
    </source>
</evidence>
<dbReference type="EMBL" id="LNZH02000198">
    <property type="protein sequence ID" value="OCB86886.1"/>
    <property type="molecule type" value="Genomic_DNA"/>
</dbReference>
<evidence type="ECO:0000313" key="4">
    <source>
        <dbReference type="Proteomes" id="UP000757232"/>
    </source>
</evidence>
<feature type="compositionally biased region" description="Basic and acidic residues" evidence="2">
    <location>
        <begin position="27"/>
        <end position="56"/>
    </location>
</feature>
<keyword evidence="4" id="KW-1185">Reference proteome</keyword>
<gene>
    <name evidence="3" type="ORF">A7U60_g6059</name>
</gene>
<protein>
    <submittedName>
        <fullName evidence="3">Uncharacterized protein</fullName>
    </submittedName>
</protein>
<proteinExistence type="predicted"/>
<feature type="region of interest" description="Disordered" evidence="2">
    <location>
        <begin position="610"/>
        <end position="636"/>
    </location>
</feature>
<keyword evidence="1" id="KW-0175">Coiled coil</keyword>
<sequence>MDRADTTTYKQELNYLKRKLEDLEEVHRDGKRQHASEVERLKNDHDCTRKASKDQSEQLTRFKKQNEIAESRMQDLRKAVSTAQSEARELRVKLRSIEAERDRLASKQMEAVDMRKALDTAEQRKRNEIQGREKRILELQTALATEKQRSLEAETKARDDRTKLEKAAREVRVKNTIVEQRLERAQAELKEAVSRRSALERESSSTSHSLTTRIYELEEALKLATDQFSLLSSTSTSLTAYEELKLEAARLRLQVARLERKLGNSEEQVYELAQLARQSQTTNDLLSEQLQEVHTELEWRCSESNSLSYPMPAPADDGLEAEVDEFLLDEAQDRGDEQEQLLDVAQIQLRFGRESSRSLIEHLSSTEHQLTNERAEATRLKGKLSEKDTVIMKLSQESESHKKGCDELQAKLAAHSSEIFSLQTKLTDSEKRLLAAESRARTELAKREELLRKEKELTSRLQSTVHKSKMAEDALKDEIEQLSSELASADAYREAYQSIAEEMRGLVARNALAEDEANRLSAFNAEILSHRNPTQKILYVDRIRRELAETKQKLVLSHRDQESAVSEIATLREELAMYKSVTVPYEGKPRTAMTRVRRIPLGAQTLNVQGEPLQKESYGYSEGYGRAGDMTMDELS</sequence>
<reference evidence="3" key="1">
    <citation type="submission" date="2016-06" db="EMBL/GenBank/DDBJ databases">
        <title>Draft Genome sequence of the fungus Inonotus baumii.</title>
        <authorList>
            <person name="Zhu H."/>
            <person name="Lin W."/>
        </authorList>
    </citation>
    <scope>NUCLEOTIDE SEQUENCE</scope>
    <source>
        <strain evidence="3">821</strain>
    </source>
</reference>
<feature type="coiled-coil region" evidence="1">
    <location>
        <begin position="168"/>
        <end position="202"/>
    </location>
</feature>